<dbReference type="Pfam" id="PF07690">
    <property type="entry name" value="MFS_1"/>
    <property type="match status" value="1"/>
</dbReference>
<evidence type="ECO:0000256" key="5">
    <source>
        <dbReference type="SAM" id="Phobius"/>
    </source>
</evidence>
<feature type="transmembrane region" description="Helical" evidence="5">
    <location>
        <begin position="83"/>
        <end position="106"/>
    </location>
</feature>
<dbReference type="OrthoDB" id="10262656at2759"/>
<dbReference type="PANTHER" id="PTHR24002:SF3">
    <property type="entry name" value="SOLUTE CARRIER FAMILY 22 MEMBER 18"/>
    <property type="match status" value="1"/>
</dbReference>
<dbReference type="AlphaFoldDB" id="A0A2P6NTQ8"/>
<protein>
    <submittedName>
        <fullName evidence="7">Major facilitator transporter</fullName>
    </submittedName>
</protein>
<proteinExistence type="predicted"/>
<dbReference type="SUPFAM" id="SSF103473">
    <property type="entry name" value="MFS general substrate transporter"/>
    <property type="match status" value="1"/>
</dbReference>
<dbReference type="GO" id="GO:0016020">
    <property type="term" value="C:membrane"/>
    <property type="evidence" value="ECO:0007669"/>
    <property type="project" value="UniProtKB-SubCell"/>
</dbReference>
<feature type="transmembrane region" description="Helical" evidence="5">
    <location>
        <begin position="384"/>
        <end position="401"/>
    </location>
</feature>
<evidence type="ECO:0000259" key="6">
    <source>
        <dbReference type="PROSITE" id="PS50850"/>
    </source>
</evidence>
<dbReference type="InterPro" id="IPR011701">
    <property type="entry name" value="MFS"/>
</dbReference>
<feature type="transmembrane region" description="Helical" evidence="5">
    <location>
        <begin position="297"/>
        <end position="315"/>
    </location>
</feature>
<evidence type="ECO:0000256" key="3">
    <source>
        <dbReference type="ARBA" id="ARBA00022989"/>
    </source>
</evidence>
<dbReference type="STRING" id="1890364.A0A2P6NTQ8"/>
<dbReference type="PRINTS" id="PR01035">
    <property type="entry name" value="TCRTETA"/>
</dbReference>
<evidence type="ECO:0000256" key="2">
    <source>
        <dbReference type="ARBA" id="ARBA00022692"/>
    </source>
</evidence>
<dbReference type="InterPro" id="IPR001958">
    <property type="entry name" value="Tet-R_TetA/multi-R_MdtG-like"/>
</dbReference>
<feature type="transmembrane region" description="Helical" evidence="5">
    <location>
        <begin position="50"/>
        <end position="71"/>
    </location>
</feature>
<feature type="domain" description="Major facilitator superfamily (MFS) profile" evidence="6">
    <location>
        <begin position="17"/>
        <end position="407"/>
    </location>
</feature>
<dbReference type="PANTHER" id="PTHR24002">
    <property type="entry name" value="SOLUTE CARRIER FAMILY 22 MEMBER 18"/>
    <property type="match status" value="1"/>
</dbReference>
<keyword evidence="3 5" id="KW-1133">Transmembrane helix</keyword>
<dbReference type="Gene3D" id="1.20.1250.20">
    <property type="entry name" value="MFS general substrate transporter like domains"/>
    <property type="match status" value="1"/>
</dbReference>
<feature type="transmembrane region" description="Helical" evidence="5">
    <location>
        <begin position="143"/>
        <end position="163"/>
    </location>
</feature>
<dbReference type="GO" id="GO:0005635">
    <property type="term" value="C:nuclear envelope"/>
    <property type="evidence" value="ECO:0007669"/>
    <property type="project" value="TreeGrafter"/>
</dbReference>
<dbReference type="GO" id="GO:0022857">
    <property type="term" value="F:transmembrane transporter activity"/>
    <property type="evidence" value="ECO:0007669"/>
    <property type="project" value="InterPro"/>
</dbReference>
<dbReference type="Proteomes" id="UP000241769">
    <property type="component" value="Unassembled WGS sequence"/>
</dbReference>
<feature type="transmembrane region" description="Helical" evidence="5">
    <location>
        <begin position="20"/>
        <end position="44"/>
    </location>
</feature>
<evidence type="ECO:0000256" key="1">
    <source>
        <dbReference type="ARBA" id="ARBA00004141"/>
    </source>
</evidence>
<feature type="transmembrane region" description="Helical" evidence="5">
    <location>
        <begin position="169"/>
        <end position="189"/>
    </location>
</feature>
<dbReference type="InterPro" id="IPR036259">
    <property type="entry name" value="MFS_trans_sf"/>
</dbReference>
<evidence type="ECO:0000313" key="7">
    <source>
        <dbReference type="EMBL" id="PRP87326.1"/>
    </source>
</evidence>
<keyword evidence="2 5" id="KW-0812">Transmembrane</keyword>
<dbReference type="InParanoid" id="A0A2P6NTQ8"/>
<comment type="caution">
    <text evidence="7">The sequence shown here is derived from an EMBL/GenBank/DDBJ whole genome shotgun (WGS) entry which is preliminary data.</text>
</comment>
<dbReference type="InterPro" id="IPR020846">
    <property type="entry name" value="MFS_dom"/>
</dbReference>
<keyword evidence="8" id="KW-1185">Reference proteome</keyword>
<evidence type="ECO:0000313" key="8">
    <source>
        <dbReference type="Proteomes" id="UP000241769"/>
    </source>
</evidence>
<evidence type="ECO:0000256" key="4">
    <source>
        <dbReference type="ARBA" id="ARBA00023136"/>
    </source>
</evidence>
<dbReference type="EMBL" id="MDYQ01000021">
    <property type="protein sequence ID" value="PRP87326.1"/>
    <property type="molecule type" value="Genomic_DNA"/>
</dbReference>
<keyword evidence="4 5" id="KW-0472">Membrane</keyword>
<dbReference type="PROSITE" id="PS50850">
    <property type="entry name" value="MFS"/>
    <property type="match status" value="1"/>
</dbReference>
<accession>A0A2P6NTQ8</accession>
<reference evidence="7 8" key="1">
    <citation type="journal article" date="2018" name="Genome Biol. Evol.">
        <title>Multiple Roots of Fruiting Body Formation in Amoebozoa.</title>
        <authorList>
            <person name="Hillmann F."/>
            <person name="Forbes G."/>
            <person name="Novohradska S."/>
            <person name="Ferling I."/>
            <person name="Riege K."/>
            <person name="Groth M."/>
            <person name="Westermann M."/>
            <person name="Marz M."/>
            <person name="Spaller T."/>
            <person name="Winckler T."/>
            <person name="Schaap P."/>
            <person name="Glockner G."/>
        </authorList>
    </citation>
    <scope>NUCLEOTIDE SEQUENCE [LARGE SCALE GENOMIC DNA]</scope>
    <source>
        <strain evidence="7 8">Jena</strain>
    </source>
</reference>
<organism evidence="7 8">
    <name type="scientific">Planoprotostelium fungivorum</name>
    <dbReference type="NCBI Taxonomy" id="1890364"/>
    <lineage>
        <taxon>Eukaryota</taxon>
        <taxon>Amoebozoa</taxon>
        <taxon>Evosea</taxon>
        <taxon>Variosea</taxon>
        <taxon>Cavosteliida</taxon>
        <taxon>Cavosteliaceae</taxon>
        <taxon>Planoprotostelium</taxon>
    </lineage>
</organism>
<feature type="transmembrane region" description="Helical" evidence="5">
    <location>
        <begin position="225"/>
        <end position="247"/>
    </location>
</feature>
<sequence>MMRPTLKKLRHWSSERTLTVLLISVLLDFTGVGIIVPLLPFYATSLGADATMFGIFSTVYGISQMLGGPIMGRVGDQFGRRTVLLLSFSGAAIGYLGVGLSTSLWWLMLSRIPVGLMKQTMSVSKAFVAELASPSNRAKTLGYVRTAAGIGFIIGPILAGVFSKYDSKFPAFFASFLFIVDVIFVLIFIPQPSAVISVNTMEEEKPEPKPIFSLEVFSKKQLNDLFFGPFGLLFIIHFWTHLAHIFFHSNLTLYTQTRYGLDPSTNSYLFSYMSLLDVISQTFIIGTATKKYSEQTIVTRGILVNSVAFFLVVLFDPLWTYALALIPLTASYSVSMTCLSSLITKVARKQELGVTVGLSDSLESFCRILAPAISGFFLSKLGHLSLPAVAGSMLLGLYVYVWKRELMFSSVVEKEQTVVTGAGTRLFGSGTSSLLREKLTEWRCHLWGFGFTVTPNGHTMSRFE</sequence>
<gene>
    <name evidence="7" type="ORF">PROFUN_01588</name>
</gene>
<name>A0A2P6NTQ8_9EUKA</name>
<comment type="subcellular location">
    <subcellularLocation>
        <location evidence="1">Membrane</location>
        <topology evidence="1">Multi-pass membrane protein</topology>
    </subcellularLocation>
</comment>